<gene>
    <name evidence="1" type="ORF">GWO68_03865</name>
</gene>
<name>A0A6B2GZ12_9BACT</name>
<dbReference type="Proteomes" id="UP000478546">
    <property type="component" value="Unassembled WGS sequence"/>
</dbReference>
<dbReference type="PROSITE" id="PS51257">
    <property type="entry name" value="PROKAR_LIPOPROTEIN"/>
    <property type="match status" value="1"/>
</dbReference>
<organism evidence="1 2">
    <name type="scientific">Pontibacter fetidus</name>
    <dbReference type="NCBI Taxonomy" id="2700082"/>
    <lineage>
        <taxon>Bacteria</taxon>
        <taxon>Pseudomonadati</taxon>
        <taxon>Bacteroidota</taxon>
        <taxon>Cytophagia</taxon>
        <taxon>Cytophagales</taxon>
        <taxon>Hymenobacteraceae</taxon>
        <taxon>Pontibacter</taxon>
    </lineage>
</organism>
<proteinExistence type="predicted"/>
<evidence type="ECO:0000313" key="2">
    <source>
        <dbReference type="Proteomes" id="UP000478546"/>
    </source>
</evidence>
<evidence type="ECO:0000313" key="1">
    <source>
        <dbReference type="EMBL" id="NDK55048.1"/>
    </source>
</evidence>
<keyword evidence="2" id="KW-1185">Reference proteome</keyword>
<comment type="caution">
    <text evidence="1">The sequence shown here is derived from an EMBL/GenBank/DDBJ whole genome shotgun (WGS) entry which is preliminary data.</text>
</comment>
<accession>A0A6B2GZ12</accession>
<dbReference type="EMBL" id="JAAEAA010000004">
    <property type="protein sequence ID" value="NDK55048.1"/>
    <property type="molecule type" value="Genomic_DNA"/>
</dbReference>
<sequence>MKYLYSLLLLTTLSCSSSDSVEEKNRINESALKIRLFDVSADQIYQQNIKLIKQNNVPELEKSIIVFKQFDDSLQLIRDELISAAGGYTTEGLYFNAPAFNYVQDYFYGETAFRNNSHQFFFSTLDGLSQNLNQLSPATKPTKEIENKFDILQKHYGINNRNELFKSLSINEAVELIEALRRQVAINHQEYVINELRKFGS</sequence>
<protein>
    <submittedName>
        <fullName evidence="1">Uncharacterized protein</fullName>
    </submittedName>
</protein>
<dbReference type="RefSeq" id="WP_162345109.1">
    <property type="nucleotide sequence ID" value="NZ_JAAEAA010000004.1"/>
</dbReference>
<reference evidence="1 2" key="1">
    <citation type="submission" date="2020-01" db="EMBL/GenBank/DDBJ databases">
        <authorList>
            <person name="Kim M.K."/>
        </authorList>
    </citation>
    <scope>NUCLEOTIDE SEQUENCE [LARGE SCALE GENOMIC DNA]</scope>
    <source>
        <strain evidence="1 2">BT213</strain>
    </source>
</reference>
<dbReference type="AlphaFoldDB" id="A0A6B2GZ12"/>